<dbReference type="SUPFAM" id="SSF50242">
    <property type="entry name" value="TIMP-like"/>
    <property type="match status" value="1"/>
</dbReference>
<evidence type="ECO:0000259" key="11">
    <source>
        <dbReference type="PROSITE" id="PS01178"/>
    </source>
</evidence>
<evidence type="ECO:0000256" key="2">
    <source>
        <dbReference type="ARBA" id="ARBA00010952"/>
    </source>
</evidence>
<dbReference type="SMART" id="SM00104">
    <property type="entry name" value="ANATO"/>
    <property type="match status" value="1"/>
</dbReference>
<dbReference type="EMBL" id="JAAGNN010000001">
    <property type="protein sequence ID" value="KAF4093331.1"/>
    <property type="molecule type" value="Genomic_DNA"/>
</dbReference>
<evidence type="ECO:0000259" key="12">
    <source>
        <dbReference type="PROSITE" id="PS50189"/>
    </source>
</evidence>
<dbReference type="Pfam" id="PF17789">
    <property type="entry name" value="MG4"/>
    <property type="match status" value="1"/>
</dbReference>
<dbReference type="Gene3D" id="1.20.91.20">
    <property type="entry name" value="Anaphylotoxins (complement system)"/>
    <property type="match status" value="1"/>
</dbReference>
<dbReference type="SMART" id="SM01359">
    <property type="entry name" value="A2M_N_2"/>
    <property type="match status" value="1"/>
</dbReference>
<dbReference type="InterPro" id="IPR047565">
    <property type="entry name" value="Alpha-macroglob_thiol-ester_cl"/>
</dbReference>
<evidence type="ECO:0000256" key="6">
    <source>
        <dbReference type="ARBA" id="ARBA00022900"/>
    </source>
</evidence>
<gene>
    <name evidence="13" type="ORF">AMELA_G00000950</name>
</gene>
<feature type="signal peptide" evidence="10">
    <location>
        <begin position="1"/>
        <end position="19"/>
    </location>
</feature>
<evidence type="ECO:0000313" key="14">
    <source>
        <dbReference type="Proteomes" id="UP000593565"/>
    </source>
</evidence>
<feature type="region of interest" description="Disordered" evidence="9">
    <location>
        <begin position="707"/>
        <end position="729"/>
    </location>
</feature>
<dbReference type="InterPro" id="IPR013783">
    <property type="entry name" value="Ig-like_fold"/>
</dbReference>
<dbReference type="Gene3D" id="6.20.50.160">
    <property type="match status" value="1"/>
</dbReference>
<keyword evidence="14" id="KW-1185">Reference proteome</keyword>
<protein>
    <submittedName>
        <fullName evidence="13">Uncharacterized protein</fullName>
    </submittedName>
</protein>
<proteinExistence type="inferred from homology"/>
<feature type="compositionally biased region" description="Pro residues" evidence="9">
    <location>
        <begin position="710"/>
        <end position="726"/>
    </location>
</feature>
<dbReference type="Gene3D" id="2.60.40.690">
    <property type="entry name" value="Alpha-macroglobulin, receptor-binding domain"/>
    <property type="match status" value="1"/>
</dbReference>
<dbReference type="Proteomes" id="UP000593565">
    <property type="component" value="Unassembled WGS sequence"/>
</dbReference>
<dbReference type="Gene3D" id="2.40.50.120">
    <property type="match status" value="1"/>
</dbReference>
<dbReference type="InterPro" id="IPR008930">
    <property type="entry name" value="Terpenoid_cyclase/PrenylTrfase"/>
</dbReference>
<dbReference type="InterPro" id="IPR050473">
    <property type="entry name" value="A2M/Complement_sys"/>
</dbReference>
<dbReference type="InterPro" id="IPR000020">
    <property type="entry name" value="Anaphylatoxin/fibulin"/>
</dbReference>
<dbReference type="InterPro" id="IPR040839">
    <property type="entry name" value="MG4"/>
</dbReference>
<dbReference type="SUPFAM" id="SSF49410">
    <property type="entry name" value="Alpha-macroglobulin receptor domain"/>
    <property type="match status" value="1"/>
</dbReference>
<dbReference type="InterPro" id="IPR036595">
    <property type="entry name" value="A-macroglobulin_rcpt-bd_sf"/>
</dbReference>
<organism evidence="13 14">
    <name type="scientific">Ameiurus melas</name>
    <name type="common">Black bullhead</name>
    <name type="synonym">Silurus melas</name>
    <dbReference type="NCBI Taxonomy" id="219545"/>
    <lineage>
        <taxon>Eukaryota</taxon>
        <taxon>Metazoa</taxon>
        <taxon>Chordata</taxon>
        <taxon>Craniata</taxon>
        <taxon>Vertebrata</taxon>
        <taxon>Euteleostomi</taxon>
        <taxon>Actinopterygii</taxon>
        <taxon>Neopterygii</taxon>
        <taxon>Teleostei</taxon>
        <taxon>Ostariophysi</taxon>
        <taxon>Siluriformes</taxon>
        <taxon>Ictaluridae</taxon>
        <taxon>Ameiurus</taxon>
    </lineage>
</organism>
<dbReference type="PROSITE" id="PS50189">
    <property type="entry name" value="NTR"/>
    <property type="match status" value="1"/>
</dbReference>
<dbReference type="FunFam" id="2.60.40.1930:FF:000001">
    <property type="entry name" value="CD109 isoform 3"/>
    <property type="match status" value="1"/>
</dbReference>
<evidence type="ECO:0000256" key="4">
    <source>
        <dbReference type="ARBA" id="ARBA00022690"/>
    </source>
</evidence>
<comment type="similarity">
    <text evidence="2">Belongs to the protease inhibitor I39 (alpha-2-macroglobulin) family.</text>
</comment>
<keyword evidence="3" id="KW-0964">Secreted</keyword>
<dbReference type="InterPro" id="IPR002890">
    <property type="entry name" value="MG2"/>
</dbReference>
<dbReference type="FunFam" id="2.60.40.10:FF:000155">
    <property type="entry name" value="complement C3 isoform X1"/>
    <property type="match status" value="1"/>
</dbReference>
<dbReference type="PANTHER" id="PTHR11412">
    <property type="entry name" value="MACROGLOBULIN / COMPLEMENT"/>
    <property type="match status" value="1"/>
</dbReference>
<dbReference type="PROSITE" id="PS01178">
    <property type="entry name" value="ANAPHYLATOXIN_2"/>
    <property type="match status" value="1"/>
</dbReference>
<dbReference type="Gene3D" id="2.60.120.1540">
    <property type="match status" value="1"/>
</dbReference>
<dbReference type="CDD" id="cd00017">
    <property type="entry name" value="ANATO"/>
    <property type="match status" value="1"/>
</dbReference>
<dbReference type="InterPro" id="IPR011626">
    <property type="entry name" value="Alpha-macroglobulin_TED"/>
</dbReference>
<dbReference type="InterPro" id="IPR008993">
    <property type="entry name" value="TIMP-like_OB-fold"/>
</dbReference>
<evidence type="ECO:0000256" key="1">
    <source>
        <dbReference type="ARBA" id="ARBA00004613"/>
    </source>
</evidence>
<evidence type="ECO:0000256" key="5">
    <source>
        <dbReference type="ARBA" id="ARBA00022729"/>
    </source>
</evidence>
<dbReference type="Pfam" id="PF17791">
    <property type="entry name" value="MG3"/>
    <property type="match status" value="1"/>
</dbReference>
<dbReference type="Pfam" id="PF07677">
    <property type="entry name" value="A2M_recep"/>
    <property type="match status" value="1"/>
</dbReference>
<dbReference type="Gene3D" id="1.50.10.20">
    <property type="match status" value="1"/>
</dbReference>
<name>A0A7J6BGU2_AMEME</name>
<evidence type="ECO:0000256" key="7">
    <source>
        <dbReference type="ARBA" id="ARBA00023157"/>
    </source>
</evidence>
<evidence type="ECO:0000256" key="3">
    <source>
        <dbReference type="ARBA" id="ARBA00022525"/>
    </source>
</evidence>
<dbReference type="SUPFAM" id="SSF47686">
    <property type="entry name" value="Anaphylotoxins (complement system)"/>
    <property type="match status" value="1"/>
</dbReference>
<dbReference type="SMART" id="SM00643">
    <property type="entry name" value="C345C"/>
    <property type="match status" value="1"/>
</dbReference>
<feature type="domain" description="Anaphylatoxin-like" evidence="11">
    <location>
        <begin position="662"/>
        <end position="697"/>
    </location>
</feature>
<comment type="caution">
    <text evidence="13">The sequence shown here is derived from an EMBL/GenBank/DDBJ whole genome shotgun (WGS) entry which is preliminary data.</text>
</comment>
<dbReference type="InterPro" id="IPR048848">
    <property type="entry name" value="C3_CUB2"/>
</dbReference>
<dbReference type="InterPro" id="IPR001134">
    <property type="entry name" value="Netrin_domain"/>
</dbReference>
<dbReference type="Pfam" id="PF00207">
    <property type="entry name" value="A2M"/>
    <property type="match status" value="1"/>
</dbReference>
<dbReference type="SMART" id="SM01361">
    <property type="entry name" value="A2M_recep"/>
    <property type="match status" value="1"/>
</dbReference>
<dbReference type="Gene3D" id="2.60.40.1940">
    <property type="match status" value="1"/>
</dbReference>
<reference evidence="13 14" key="1">
    <citation type="submission" date="2020-02" db="EMBL/GenBank/DDBJ databases">
        <title>A chromosome-scale genome assembly of the black bullhead catfish (Ameiurus melas).</title>
        <authorList>
            <person name="Wen M."/>
            <person name="Zham M."/>
            <person name="Cabau C."/>
            <person name="Klopp C."/>
            <person name="Donnadieu C."/>
            <person name="Roques C."/>
            <person name="Bouchez O."/>
            <person name="Lampietro C."/>
            <person name="Jouanno E."/>
            <person name="Herpin A."/>
            <person name="Louis A."/>
            <person name="Berthelot C."/>
            <person name="Parey E."/>
            <person name="Roest-Crollius H."/>
            <person name="Braasch I."/>
            <person name="Postlethwait J."/>
            <person name="Robinson-Rechavi M."/>
            <person name="Echchiki A."/>
            <person name="Begum T."/>
            <person name="Montfort J."/>
            <person name="Schartl M."/>
            <person name="Bobe J."/>
            <person name="Guiguen Y."/>
        </authorList>
    </citation>
    <scope>NUCLEOTIDE SEQUENCE [LARGE SCALE GENOMIC DNA]</scope>
    <source>
        <strain evidence="13">M_S1</strain>
        <tissue evidence="13">Blood</tissue>
    </source>
</reference>
<dbReference type="InterPro" id="IPR011625">
    <property type="entry name" value="A2M_N_BRD"/>
</dbReference>
<dbReference type="Gene3D" id="2.20.130.20">
    <property type="match status" value="1"/>
</dbReference>
<feature type="chain" id="PRO_5029636156" evidence="10">
    <location>
        <begin position="20"/>
        <end position="1679"/>
    </location>
</feature>
<dbReference type="Pfam" id="PF07703">
    <property type="entry name" value="A2M_BRD"/>
    <property type="match status" value="1"/>
</dbReference>
<evidence type="ECO:0000256" key="9">
    <source>
        <dbReference type="SAM" id="MobiDB-lite"/>
    </source>
</evidence>
<accession>A0A7J6BGU2</accession>
<evidence type="ECO:0000256" key="8">
    <source>
        <dbReference type="ARBA" id="ARBA00023180"/>
    </source>
</evidence>
<sequence length="1679" mass="187369">MRCLTLLLCILSMGNELNAQISGTWIGFDRWRQINRPLEPDFDLTPKFALVTPAVLRVENKENIPPINPSLLQPEVKDTKYVQLVAQFGHFQQISHVSKVSFLSGYIFIQTDKPIYNPGDTVRCRAFISNADFQAVNGTISVEIQNPDGITVFTTPRSKAANGIQSNTYALSDFVKEGKWKVVAKFDHWKENTYSANFEVKKYVLPAFNVTLIPKKTHFSPEDDELVVEVYARYVYGQKVEGVAYVTFGLERNGEKVRLSSLKQVTNLDGGIATLTIAELKNVYPDINSIVGSSIYIKASVLTSSGSDLVDAEKTGIKIVVSPYVLAFKDTSRFYKSGLPFDVTVTVSHHDGSPAPNVPVKITLLSTPITSHSGNIKVSLNMPSGIHPVTLTAETVIPDLKQGRQTRADWFVEPYSAFNPERLNQLYITLDTNTVKSGQTLNFKLHLSTFSEKERSYLKHVSYIVLNKGRIVHAGRVSIVGHQVTNVPLVLTSEKLPAFRFVVYYVLPWYDGVEVVADSMSVDVESHCVGTLKVEPLRGEVTDSYSPGDSFSFQVKGDPGAKVSLVAVDNAIFLLSKNRLTQKKIWDTLGQGDLGCSPGGGKNSMGVFLDAGLNFQSSFRVATNERLDKPCYWKSRRKRSAEQLRLRAQLEKTYSDQFLQRCCSDGIREIPMPYSCRRRALYITEDWSCVIAFLQCCSKYRGEELGIITPPEPTTPEPTTPVPTTPEPTITMLRGPYGGYLEREVLYSYRRPTARERIPLLGSSIHVARTPVFHESTHSERVVVASVESEIIVEVSDGWQILAVLPVTSVMPDSITQWGIFGVSASTKTGFCVAEPFNIRGWKRFFIDLRLPRTAARNEHVEVKAVLHNNFNEDMKVLVILAKTEDICSVAFTEDHKQEVFVRARSSVLILYTVIPLRAGELPLQVTAVSRSFVGQDAIRKNLRVVVEGIQQMDVRSFVLNPADKGDSDGNQLIRVDKAKLISVVPNSIPETFVNIRGSLLADSIDNSINKDSLAALIRMPGGCVEQNLASIILPLIAAHYLDRSSQWESVGLHRRDEALLYIKKGYENQLHYRKTDNSYPPYRNEGTSTWITAFVVKVFSIAYPFITVDEQHICGPLLYLLKHKQLSSGAFKEDNPVYTTSMTGGIQGAESRETLTAFVLLALAEAQSAVTCSDPEINTEVRFRRAGEYLKEQYHRLRRPYSVAIACYALAVSNQGCSKSMLLKSASPDRTHWPDEYNSLFTLEATGYALLALLKGGHFEEAAAPFKWLNQQRRVGGGYGSTQSTLVVLQALSEYLVKKPPPSAMSLRVDLSVPGRSDIRWAFTRQLAHVARSSRVPLDQDFTVLASGNGQGILEVVTVYNELPNEHEKSSCNGFDLNVSILESNEKPPADVEKVYKLGINVRLMNFLQQHQVRMAVLDISLPTGFEPETSDLQLLTNSVDRYINNFQVVDNLSDRGSLIIHLFKVSNKEADVISFRLNQKFKVGLLQPSTVTVYQYYNTDKRCSRFYTPPEDKEQLSQICKDNICRCTQGDCCVMKTAAQTNTARRKAACSGIHHVYKVRVSSVSASQYDRYEVEILQVIKEGSEFGVKEKNKRVFLSHAGCRAGLNLLEGQDYIIIGPPSDVWQAGGDKNGYTYTLGKETWVERWPSSAECNAAAQNTCTELEKFAVELRDTGCQN</sequence>
<dbReference type="InterPro" id="IPR018933">
    <property type="entry name" value="Netrin_module_non-TIMP"/>
</dbReference>
<dbReference type="Pfam" id="PF01821">
    <property type="entry name" value="ANATO"/>
    <property type="match status" value="1"/>
</dbReference>
<dbReference type="Pfam" id="PF07678">
    <property type="entry name" value="TED_complement"/>
    <property type="match status" value="1"/>
</dbReference>
<dbReference type="SMR" id="A0A7J6BGU2"/>
<dbReference type="Gene3D" id="2.60.40.10">
    <property type="entry name" value="Immunoglobulins"/>
    <property type="match status" value="2"/>
</dbReference>
<dbReference type="InterPro" id="IPR041555">
    <property type="entry name" value="MG3"/>
</dbReference>
<dbReference type="GO" id="GO:0004867">
    <property type="term" value="F:serine-type endopeptidase inhibitor activity"/>
    <property type="evidence" value="ECO:0007669"/>
    <property type="project" value="UniProtKB-KW"/>
</dbReference>
<keyword evidence="6" id="KW-0722">Serine protease inhibitor</keyword>
<feature type="domain" description="NTR" evidence="12">
    <location>
        <begin position="1534"/>
        <end position="1677"/>
    </location>
</feature>
<dbReference type="Pfam" id="PF01835">
    <property type="entry name" value="MG2"/>
    <property type="match status" value="1"/>
</dbReference>
<dbReference type="CDD" id="cd02896">
    <property type="entry name" value="complement_C3_C4_C5"/>
    <property type="match status" value="1"/>
</dbReference>
<keyword evidence="7" id="KW-1015">Disulfide bond</keyword>
<dbReference type="InterPro" id="IPR009048">
    <property type="entry name" value="A-macroglobulin_rcpt-bd"/>
</dbReference>
<keyword evidence="8" id="KW-0325">Glycoprotein</keyword>
<evidence type="ECO:0000256" key="10">
    <source>
        <dbReference type="SAM" id="SignalP"/>
    </source>
</evidence>
<dbReference type="InterPro" id="IPR018081">
    <property type="entry name" value="Anaphylatoxin_comp_syst"/>
</dbReference>
<dbReference type="SMART" id="SM01419">
    <property type="entry name" value="Thiol-ester_cl"/>
    <property type="match status" value="1"/>
</dbReference>
<dbReference type="SMART" id="SM01360">
    <property type="entry name" value="A2M"/>
    <property type="match status" value="1"/>
</dbReference>
<dbReference type="SUPFAM" id="SSF48239">
    <property type="entry name" value="Terpenoid cyclases/Protein prenyltransferases"/>
    <property type="match status" value="1"/>
</dbReference>
<keyword evidence="4" id="KW-0646">Protease inhibitor</keyword>
<dbReference type="Pfam" id="PF01759">
    <property type="entry name" value="NTR"/>
    <property type="match status" value="1"/>
</dbReference>
<comment type="subcellular location">
    <subcellularLocation>
        <location evidence="1">Secreted</location>
    </subcellularLocation>
</comment>
<keyword evidence="5 10" id="KW-0732">Signal</keyword>
<dbReference type="InterPro" id="IPR001599">
    <property type="entry name" value="Macroglobln_a2"/>
</dbReference>
<dbReference type="Gene3D" id="2.60.40.1930">
    <property type="match status" value="3"/>
</dbReference>
<dbReference type="Pfam" id="PF21308">
    <property type="entry name" value="C3_CUB2"/>
    <property type="match status" value="1"/>
</dbReference>
<dbReference type="PANTHER" id="PTHR11412:SF167">
    <property type="entry name" value="COMPLEMENT COMPONENT C3B, TANDEM DUPLICATE 1 ISOFORM X1-RELATED"/>
    <property type="match status" value="1"/>
</dbReference>
<dbReference type="GO" id="GO:0005615">
    <property type="term" value="C:extracellular space"/>
    <property type="evidence" value="ECO:0007669"/>
    <property type="project" value="InterPro"/>
</dbReference>
<evidence type="ECO:0000313" key="13">
    <source>
        <dbReference type="EMBL" id="KAF4093331.1"/>
    </source>
</evidence>